<name>A0A5J5BHQ4_9ASTE</name>
<protein>
    <recommendedName>
        <fullName evidence="3">Apple domain-containing protein</fullName>
    </recommendedName>
</protein>
<evidence type="ECO:0000256" key="1">
    <source>
        <dbReference type="SAM" id="MobiDB-lite"/>
    </source>
</evidence>
<evidence type="ECO:0000256" key="2">
    <source>
        <dbReference type="SAM" id="SignalP"/>
    </source>
</evidence>
<dbReference type="AlphaFoldDB" id="A0A5J5BHQ4"/>
<dbReference type="SUPFAM" id="SSF56112">
    <property type="entry name" value="Protein kinase-like (PK-like)"/>
    <property type="match status" value="1"/>
</dbReference>
<gene>
    <name evidence="4" type="ORF">F0562_022962</name>
</gene>
<feature type="signal peptide" evidence="2">
    <location>
        <begin position="1"/>
        <end position="24"/>
    </location>
</feature>
<feature type="region of interest" description="Disordered" evidence="1">
    <location>
        <begin position="224"/>
        <end position="247"/>
    </location>
</feature>
<dbReference type="Gene3D" id="3.30.200.20">
    <property type="entry name" value="Phosphorylase Kinase, domain 1"/>
    <property type="match status" value="1"/>
</dbReference>
<dbReference type="InterPro" id="IPR003609">
    <property type="entry name" value="Pan_app"/>
</dbReference>
<organism evidence="4 5">
    <name type="scientific">Nyssa sinensis</name>
    <dbReference type="NCBI Taxonomy" id="561372"/>
    <lineage>
        <taxon>Eukaryota</taxon>
        <taxon>Viridiplantae</taxon>
        <taxon>Streptophyta</taxon>
        <taxon>Embryophyta</taxon>
        <taxon>Tracheophyta</taxon>
        <taxon>Spermatophyta</taxon>
        <taxon>Magnoliopsida</taxon>
        <taxon>eudicotyledons</taxon>
        <taxon>Gunneridae</taxon>
        <taxon>Pentapetalae</taxon>
        <taxon>asterids</taxon>
        <taxon>Cornales</taxon>
        <taxon>Nyssaceae</taxon>
        <taxon>Nyssa</taxon>
    </lineage>
</organism>
<feature type="chain" id="PRO_5023875318" description="Apple domain-containing protein" evidence="2">
    <location>
        <begin position="25"/>
        <end position="329"/>
    </location>
</feature>
<dbReference type="Proteomes" id="UP000325577">
    <property type="component" value="Linkage Group LG12"/>
</dbReference>
<keyword evidence="5" id="KW-1185">Reference proteome</keyword>
<dbReference type="PANTHER" id="PTHR32444">
    <property type="entry name" value="BULB-TYPE LECTIN DOMAIN-CONTAINING PROTEIN"/>
    <property type="match status" value="1"/>
</dbReference>
<dbReference type="Pfam" id="PF08276">
    <property type="entry name" value="PAN_2"/>
    <property type="match status" value="1"/>
</dbReference>
<evidence type="ECO:0000259" key="3">
    <source>
        <dbReference type="Pfam" id="PF08276"/>
    </source>
</evidence>
<keyword evidence="2" id="KW-0732">Signal</keyword>
<accession>A0A5J5BHQ4</accession>
<dbReference type="PANTHER" id="PTHR32444:SF128">
    <property type="entry name" value="CURCULIN-LIKE (MANNOSE-BINDING) LECTIN FAMILY PROTEIN"/>
    <property type="match status" value="1"/>
</dbReference>
<evidence type="ECO:0000313" key="4">
    <source>
        <dbReference type="EMBL" id="KAA8541810.1"/>
    </source>
</evidence>
<reference evidence="4 5" key="1">
    <citation type="submission" date="2019-09" db="EMBL/GenBank/DDBJ databases">
        <title>A chromosome-level genome assembly of the Chinese tupelo Nyssa sinensis.</title>
        <authorList>
            <person name="Yang X."/>
            <person name="Kang M."/>
            <person name="Yang Y."/>
            <person name="Xiong H."/>
            <person name="Wang M."/>
            <person name="Zhang Z."/>
            <person name="Wang Z."/>
            <person name="Wu H."/>
            <person name="Ma T."/>
            <person name="Liu J."/>
            <person name="Xi Z."/>
        </authorList>
    </citation>
    <scope>NUCLEOTIDE SEQUENCE [LARGE SCALE GENOMIC DNA]</scope>
    <source>
        <strain evidence="4">J267</strain>
        <tissue evidence="4">Leaf</tissue>
    </source>
</reference>
<dbReference type="EMBL" id="CM018035">
    <property type="protein sequence ID" value="KAA8541810.1"/>
    <property type="molecule type" value="Genomic_DNA"/>
</dbReference>
<sequence length="329" mass="36268">MAGRRVLAYVLFILIFKLLSTKQANEMETIPQGQQLNNRYSLVSASNSSKSGFIKPNRLSSSKSHYFGTWSLKNPYRKLVNNTVNDSWGVVNVDINGKFKTVSSGREVIVLGCHLQADGSHVIVTLLDSGNLILREVSCNGSTRTGNEVFKKTSGFFDLSVLQVHVYADPNMNRKDCEAMCWFHCGCSLYTEQNGSGCAYWVGKLEFLVINISGGIFYVLTSNHSSKDSNNSSNSTSEEENASKEKLSSLEMGTLFKPSHEFDKLEGGDKLGDLYSFSYESISAATDNFSPENKLGEGGFGPVFKVSLCISSKSYHLLKEMSTNCVGYQ</sequence>
<dbReference type="InterPro" id="IPR011009">
    <property type="entry name" value="Kinase-like_dom_sf"/>
</dbReference>
<evidence type="ECO:0000313" key="5">
    <source>
        <dbReference type="Proteomes" id="UP000325577"/>
    </source>
</evidence>
<feature type="domain" description="Apple" evidence="3">
    <location>
        <begin position="169"/>
        <end position="205"/>
    </location>
</feature>
<feature type="compositionally biased region" description="Low complexity" evidence="1">
    <location>
        <begin position="224"/>
        <end position="236"/>
    </location>
</feature>
<proteinExistence type="predicted"/>